<dbReference type="EMBL" id="CALLCH030000001">
    <property type="protein sequence ID" value="CAI4210746.1"/>
    <property type="molecule type" value="Genomic_DNA"/>
</dbReference>
<dbReference type="PANTHER" id="PTHR12308">
    <property type="entry name" value="ANOCTAMIN"/>
    <property type="match status" value="1"/>
</dbReference>
<evidence type="ECO:0000256" key="3">
    <source>
        <dbReference type="ARBA" id="ARBA00022989"/>
    </source>
</evidence>
<evidence type="ECO:0000256" key="4">
    <source>
        <dbReference type="ARBA" id="ARBA00023136"/>
    </source>
</evidence>
<evidence type="ECO:0000256" key="1">
    <source>
        <dbReference type="ARBA" id="ARBA00004141"/>
    </source>
</evidence>
<feature type="transmembrane region" description="Helical" evidence="7">
    <location>
        <begin position="753"/>
        <end position="774"/>
    </location>
</feature>
<dbReference type="Pfam" id="PF20877">
    <property type="entry name" value="Anoctamin_N"/>
    <property type="match status" value="1"/>
</dbReference>
<sequence length="1102" mass="123158">MAAPRSPVNPSIPAYHAAGPLLGEVHSGGQQYPLHLSMASGDGAIGGVMGQMNAMSIAHGGGFPGPMTPAYVFPDSHHSVIAKQIPAAVDHGIDELLKQSPAIPKAVPAVFTPASQIKTLEQSLENRITGNRNVYIRGLHPTTDDDLLLKYTQRFGEVETSKAIIDTGTGACKGFGFAKFHHARDSERCIRGFHRLGYEESFNSRLKAEGDESSTNLYISNLPKHMTELVRLHTYEALSSLPQIPELSAIFAGYTIMSSKILRDSMGNSRGVGFARFESRGICDEIIKSFNGLSIASDAGNSPMVMNIRYADTPAQKELKRVTAERRQFRTNEYNIGAYGTPMVEKHVSAGSPMKVEDDIKEEDGDSDELKSDGRKAMAPWHAFTAFPFGAMASTKGVSGRATDEEHISNSNYNVDYIIHYKIPKDERAEAEAGYVQLIEALTSVGLASEVRPGDDTSILVFVKMASEALLREQVFRARLQDWLHGVRTAGPGADLSRALMEEPVSEAERLRLIYMTITKPRNEGGAGITPKSGPWKYVDSVFPLHDRHFNREWIRKLSTKYLLEQADLDEIRNKFGENVALYFAFVQSYFRFLVFPAAFGFGAWLLLGRFSFLYALASCLWSVVFFEFWKKKEVDLAFQFDHETEDVVTGEPVKVYSPFKRLKTQLLQIPFTVACVVVLGGFIVVCNSLEVFINEVYDGPFKTYLPFLPTVLLVTILPAFSSVLTGFARKLTDMENYETVDAHHAAMVQKEFVLNFITSYMPLAFTAFVYIPFGHVLTPYLDFWTRVAQGLTFGEKKLSIQEFRINTSRITNQMFYFTVTAQIVNFSTEVIVPYLKRKVTTKVKENGIVGRSAEIAANDAPEEADFLRKVRRETELEMYDVTTDYREMVIQFGYLSLYSVAWPLAGCSFLINNWVELRSDALKIAAGSRRPIPWRADSIGPWLNALGFLSWLGSLTSSAIVFLCRGDSDGTKGAASNIQTWGFLLTILLAEHFYLLVQIAVRFLMDKIDSPGLQRERKERFNMKKRLLVENLGENAAFRSAAPGIELSEKLTRTALREESEHADHASAENMFWQRQQGMAETIQAGRTIISQIDAVSRKQE</sequence>
<accession>A0A9P1GUV8</accession>
<feature type="domain" description="RRM" evidence="8">
    <location>
        <begin position="132"/>
        <end position="213"/>
    </location>
</feature>
<dbReference type="Proteomes" id="UP000838763">
    <property type="component" value="Unassembled WGS sequence"/>
</dbReference>
<dbReference type="GO" id="GO:0003723">
    <property type="term" value="F:RNA binding"/>
    <property type="evidence" value="ECO:0007669"/>
    <property type="project" value="UniProtKB-UniRule"/>
</dbReference>
<dbReference type="Pfam" id="PF00076">
    <property type="entry name" value="RRM_1"/>
    <property type="match status" value="1"/>
</dbReference>
<dbReference type="InterPro" id="IPR035979">
    <property type="entry name" value="RBD_domain_sf"/>
</dbReference>
<dbReference type="AlphaFoldDB" id="A0A9P1GUV8"/>
<evidence type="ECO:0000259" key="8">
    <source>
        <dbReference type="PROSITE" id="PS50102"/>
    </source>
</evidence>
<dbReference type="SUPFAM" id="SSF54928">
    <property type="entry name" value="RNA-binding domain, RBD"/>
    <property type="match status" value="1"/>
</dbReference>
<comment type="caution">
    <text evidence="9">The sequence shown here is derived from an EMBL/GenBank/DDBJ whole genome shotgun (WGS) entry which is preliminary data.</text>
</comment>
<keyword evidence="10" id="KW-1185">Reference proteome</keyword>
<dbReference type="GO" id="GO:0016020">
    <property type="term" value="C:membrane"/>
    <property type="evidence" value="ECO:0007669"/>
    <property type="project" value="UniProtKB-SubCell"/>
</dbReference>
<dbReference type="Gene3D" id="3.30.70.330">
    <property type="match status" value="2"/>
</dbReference>
<organism evidence="9 10">
    <name type="scientific">Parascedosporium putredinis</name>
    <dbReference type="NCBI Taxonomy" id="1442378"/>
    <lineage>
        <taxon>Eukaryota</taxon>
        <taxon>Fungi</taxon>
        <taxon>Dikarya</taxon>
        <taxon>Ascomycota</taxon>
        <taxon>Pezizomycotina</taxon>
        <taxon>Sordariomycetes</taxon>
        <taxon>Hypocreomycetidae</taxon>
        <taxon>Microascales</taxon>
        <taxon>Microascaceae</taxon>
        <taxon>Parascedosporium</taxon>
    </lineage>
</organism>
<feature type="region of interest" description="Disordered" evidence="6">
    <location>
        <begin position="353"/>
        <end position="373"/>
    </location>
</feature>
<gene>
    <name evidence="9" type="ORF">PPNO1_LOCUS546</name>
</gene>
<evidence type="ECO:0000313" key="9">
    <source>
        <dbReference type="EMBL" id="CAI4210746.1"/>
    </source>
</evidence>
<dbReference type="PROSITE" id="PS50102">
    <property type="entry name" value="RRM"/>
    <property type="match status" value="2"/>
</dbReference>
<dbReference type="InterPro" id="IPR049452">
    <property type="entry name" value="Anoctamin_TM"/>
</dbReference>
<protein>
    <recommendedName>
        <fullName evidence="8">RRM domain-containing protein</fullName>
    </recommendedName>
</protein>
<reference evidence="9" key="1">
    <citation type="submission" date="2022-11" db="EMBL/GenBank/DDBJ databases">
        <authorList>
            <person name="Scott C."/>
            <person name="Bruce N."/>
        </authorList>
    </citation>
    <scope>NUCLEOTIDE SEQUENCE</scope>
</reference>
<dbReference type="InterPro" id="IPR000504">
    <property type="entry name" value="RRM_dom"/>
</dbReference>
<dbReference type="InterPro" id="IPR007632">
    <property type="entry name" value="Anoctamin"/>
</dbReference>
<name>A0A9P1GUV8_9PEZI</name>
<keyword evidence="5" id="KW-0694">RNA-binding</keyword>
<keyword evidence="2 7" id="KW-0812">Transmembrane</keyword>
<feature type="transmembrane region" description="Helical" evidence="7">
    <location>
        <begin position="984"/>
        <end position="1006"/>
    </location>
</feature>
<dbReference type="InterPro" id="IPR049456">
    <property type="entry name" value="Anoctamin_N_fung"/>
</dbReference>
<dbReference type="Pfam" id="PF04547">
    <property type="entry name" value="Anoctamin"/>
    <property type="match status" value="1"/>
</dbReference>
<feature type="transmembrane region" description="Helical" evidence="7">
    <location>
        <begin position="613"/>
        <end position="630"/>
    </location>
</feature>
<dbReference type="PANTHER" id="PTHR12308:SF73">
    <property type="entry name" value="ANOCTAMIN"/>
    <property type="match status" value="1"/>
</dbReference>
<evidence type="ECO:0000313" key="10">
    <source>
        <dbReference type="Proteomes" id="UP000838763"/>
    </source>
</evidence>
<feature type="transmembrane region" description="Helical" evidence="7">
    <location>
        <begin position="667"/>
        <end position="686"/>
    </location>
</feature>
<evidence type="ECO:0000256" key="5">
    <source>
        <dbReference type="PROSITE-ProRule" id="PRU00176"/>
    </source>
</evidence>
<evidence type="ECO:0000256" key="7">
    <source>
        <dbReference type="SAM" id="Phobius"/>
    </source>
</evidence>
<evidence type="ECO:0000256" key="6">
    <source>
        <dbReference type="SAM" id="MobiDB-lite"/>
    </source>
</evidence>
<comment type="subcellular location">
    <subcellularLocation>
        <location evidence="1">Membrane</location>
        <topology evidence="1">Multi-pass membrane protein</topology>
    </subcellularLocation>
</comment>
<feature type="domain" description="RRM" evidence="8">
    <location>
        <begin position="215"/>
        <end position="313"/>
    </location>
</feature>
<feature type="transmembrane region" description="Helical" evidence="7">
    <location>
        <begin position="815"/>
        <end position="836"/>
    </location>
</feature>
<dbReference type="InterPro" id="IPR012677">
    <property type="entry name" value="Nucleotide-bd_a/b_plait_sf"/>
</dbReference>
<proteinExistence type="predicted"/>
<keyword evidence="4 7" id="KW-0472">Membrane</keyword>
<dbReference type="SMART" id="SM00360">
    <property type="entry name" value="RRM"/>
    <property type="match status" value="2"/>
</dbReference>
<evidence type="ECO:0000256" key="2">
    <source>
        <dbReference type="ARBA" id="ARBA00022692"/>
    </source>
</evidence>
<keyword evidence="3 7" id="KW-1133">Transmembrane helix</keyword>
<feature type="transmembrane region" description="Helical" evidence="7">
    <location>
        <begin position="940"/>
        <end position="964"/>
    </location>
</feature>
<dbReference type="GO" id="GO:0005254">
    <property type="term" value="F:chloride channel activity"/>
    <property type="evidence" value="ECO:0007669"/>
    <property type="project" value="TreeGrafter"/>
</dbReference>
<dbReference type="OrthoDB" id="296386at2759"/>
<feature type="transmembrane region" description="Helical" evidence="7">
    <location>
        <begin position="706"/>
        <end position="728"/>
    </location>
</feature>
<dbReference type="GO" id="GO:0032541">
    <property type="term" value="C:cortical endoplasmic reticulum"/>
    <property type="evidence" value="ECO:0007669"/>
    <property type="project" value="TreeGrafter"/>
</dbReference>